<reference evidence="1" key="1">
    <citation type="submission" date="2019-08" db="EMBL/GenBank/DDBJ databases">
        <authorList>
            <person name="Kucharzyk K."/>
            <person name="Murdoch R.W."/>
            <person name="Higgins S."/>
            <person name="Loffler F."/>
        </authorList>
    </citation>
    <scope>NUCLEOTIDE SEQUENCE</scope>
</reference>
<dbReference type="SUPFAM" id="SSF143631">
    <property type="entry name" value="ApbE-like"/>
    <property type="match status" value="1"/>
</dbReference>
<dbReference type="Gene3D" id="3.10.520.10">
    <property type="entry name" value="ApbE-like domains"/>
    <property type="match status" value="1"/>
</dbReference>
<gene>
    <name evidence="1" type="ORF">SDC9_141595</name>
</gene>
<name>A0A645DYV5_9ZZZZ</name>
<proteinExistence type="predicted"/>
<dbReference type="AlphaFoldDB" id="A0A645DYV5"/>
<comment type="caution">
    <text evidence="1">The sequence shown here is derived from an EMBL/GenBank/DDBJ whole genome shotgun (WGS) entry which is preliminary data.</text>
</comment>
<dbReference type="Pfam" id="PF02424">
    <property type="entry name" value="ApbE"/>
    <property type="match status" value="1"/>
</dbReference>
<dbReference type="EMBL" id="VSSQ01041080">
    <property type="protein sequence ID" value="MPM94449.1"/>
    <property type="molecule type" value="Genomic_DNA"/>
</dbReference>
<evidence type="ECO:0000313" key="1">
    <source>
        <dbReference type="EMBL" id="MPM94449.1"/>
    </source>
</evidence>
<dbReference type="InterPro" id="IPR024932">
    <property type="entry name" value="ApbE"/>
</dbReference>
<accession>A0A645DYV5</accession>
<sequence length="88" mass="9950">MNQVIEETKIWQMMGTTITLQVGHEEPSRLLAELGEWLHVYEHRFSAHDATSELMAINQAAGRQAVIVHPELFELIKLGKAHSCARNS</sequence>
<dbReference type="InterPro" id="IPR003374">
    <property type="entry name" value="ApbE-like_sf"/>
</dbReference>
<protein>
    <submittedName>
        <fullName evidence="1">Uncharacterized protein</fullName>
    </submittedName>
</protein>
<organism evidence="1">
    <name type="scientific">bioreactor metagenome</name>
    <dbReference type="NCBI Taxonomy" id="1076179"/>
    <lineage>
        <taxon>unclassified sequences</taxon>
        <taxon>metagenomes</taxon>
        <taxon>ecological metagenomes</taxon>
    </lineage>
</organism>